<dbReference type="AlphaFoldDB" id="A0A3D8R223"/>
<evidence type="ECO:0000256" key="1">
    <source>
        <dbReference type="ARBA" id="ARBA00004123"/>
    </source>
</evidence>
<dbReference type="Pfam" id="PF13934">
    <property type="entry name" value="ELYS"/>
    <property type="match status" value="1"/>
</dbReference>
<dbReference type="InterPro" id="IPR025151">
    <property type="entry name" value="ELYS_dom"/>
</dbReference>
<evidence type="ECO:0000259" key="3">
    <source>
        <dbReference type="Pfam" id="PF13934"/>
    </source>
</evidence>
<dbReference type="GO" id="GO:0005634">
    <property type="term" value="C:nucleus"/>
    <property type="evidence" value="ECO:0007669"/>
    <property type="project" value="UniProtKB-SubCell"/>
</dbReference>
<dbReference type="STRING" id="1849047.A0A3D8R223"/>
<dbReference type="EMBL" id="PDLM01000010">
    <property type="protein sequence ID" value="RDW67971.1"/>
    <property type="molecule type" value="Genomic_DNA"/>
</dbReference>
<organism evidence="4 5">
    <name type="scientific">Coleophoma cylindrospora</name>
    <dbReference type="NCBI Taxonomy" id="1849047"/>
    <lineage>
        <taxon>Eukaryota</taxon>
        <taxon>Fungi</taxon>
        <taxon>Dikarya</taxon>
        <taxon>Ascomycota</taxon>
        <taxon>Pezizomycotina</taxon>
        <taxon>Leotiomycetes</taxon>
        <taxon>Helotiales</taxon>
        <taxon>Dermateaceae</taxon>
        <taxon>Coleophoma</taxon>
    </lineage>
</organism>
<comment type="subcellular location">
    <subcellularLocation>
        <location evidence="1">Nucleus</location>
    </subcellularLocation>
</comment>
<name>A0A3D8R223_9HELO</name>
<feature type="domain" description="ELYS-like" evidence="3">
    <location>
        <begin position="37"/>
        <end position="255"/>
    </location>
</feature>
<keyword evidence="5" id="KW-1185">Reference proteome</keyword>
<comment type="caution">
    <text evidence="4">The sequence shown here is derived from an EMBL/GenBank/DDBJ whole genome shotgun (WGS) entry which is preliminary data.</text>
</comment>
<proteinExistence type="predicted"/>
<dbReference type="Proteomes" id="UP000256645">
    <property type="component" value="Unassembled WGS sequence"/>
</dbReference>
<accession>A0A3D8R223</accession>
<protein>
    <recommendedName>
        <fullName evidence="3">ELYS-like domain-containing protein</fullName>
    </recommendedName>
</protein>
<evidence type="ECO:0000313" key="4">
    <source>
        <dbReference type="EMBL" id="RDW67971.1"/>
    </source>
</evidence>
<evidence type="ECO:0000313" key="5">
    <source>
        <dbReference type="Proteomes" id="UP000256645"/>
    </source>
</evidence>
<evidence type="ECO:0000256" key="2">
    <source>
        <dbReference type="ARBA" id="ARBA00023242"/>
    </source>
</evidence>
<sequence length="316" mass="35792">MYSYQNFDDVFDFDLKCAYDDQAVHDIEACRKKLEGLFVDKVLKLMGIKRITKIYPPKTNGDLRNLHKAIVDSAGADHHKISVLYYVLLDLDAPTGRRVYSSSLERCSYMPPKYSIYMKGLWHMDRFEFDVALQYLTHPSLIPTFADEILEALVRHAKQGDLRLPLAYYHTVQPALASSSALESLFSSIARNSVTEAFYFTRSQPEYARKHMLQILIALVVNNSSQKTIASRSMELVNLPFSAEEEEWFEKYLVEGEGRLLKKGKDTLMMRKIGTGKFNEALSVEGASGRTHGGLGWHVIAGGIQEGLGPRMEPLN</sequence>
<keyword evidence="2" id="KW-0539">Nucleus</keyword>
<gene>
    <name evidence="4" type="ORF">BP6252_09367</name>
</gene>
<dbReference type="OrthoDB" id="20729at2759"/>
<reference evidence="4 5" key="1">
    <citation type="journal article" date="2018" name="IMA Fungus">
        <title>IMA Genome-F 9: Draft genome sequence of Annulohypoxylon stygium, Aspergillus mulundensis, Berkeleyomyces basicola (syn. Thielaviopsis basicola), Ceratocystis smalleyi, two Cercospora beticola strains, Coleophoma cylindrospora, Fusarium fracticaudum, Phialophora cf. hyalina, and Morchella septimelata.</title>
        <authorList>
            <person name="Wingfield B.D."/>
            <person name="Bills G.F."/>
            <person name="Dong Y."/>
            <person name="Huang W."/>
            <person name="Nel W.J."/>
            <person name="Swalarsk-Parry B.S."/>
            <person name="Vaghefi N."/>
            <person name="Wilken P.M."/>
            <person name="An Z."/>
            <person name="de Beer Z.W."/>
            <person name="De Vos L."/>
            <person name="Chen L."/>
            <person name="Duong T.A."/>
            <person name="Gao Y."/>
            <person name="Hammerbacher A."/>
            <person name="Kikkert J.R."/>
            <person name="Li Y."/>
            <person name="Li H."/>
            <person name="Li K."/>
            <person name="Li Q."/>
            <person name="Liu X."/>
            <person name="Ma X."/>
            <person name="Naidoo K."/>
            <person name="Pethybridge S.J."/>
            <person name="Sun J."/>
            <person name="Steenkamp E.T."/>
            <person name="van der Nest M.A."/>
            <person name="van Wyk S."/>
            <person name="Wingfield M.J."/>
            <person name="Xiong C."/>
            <person name="Yue Q."/>
            <person name="Zhang X."/>
        </authorList>
    </citation>
    <scope>NUCLEOTIDE SEQUENCE [LARGE SCALE GENOMIC DNA]</scope>
    <source>
        <strain evidence="4 5">BP6252</strain>
    </source>
</reference>